<keyword evidence="16" id="KW-1185">Reference proteome</keyword>
<dbReference type="GeneTree" id="ENSGT00940000155569"/>
<feature type="signal peptide" evidence="13">
    <location>
        <begin position="1"/>
        <end position="31"/>
    </location>
</feature>
<reference evidence="15" key="1">
    <citation type="submission" date="2025-08" db="UniProtKB">
        <authorList>
            <consortium name="Ensembl"/>
        </authorList>
    </citation>
    <scope>IDENTIFICATION</scope>
</reference>
<evidence type="ECO:0000313" key="15">
    <source>
        <dbReference type="Ensembl" id="ENSNNAP00000003780.1"/>
    </source>
</evidence>
<dbReference type="InterPro" id="IPR033157">
    <property type="entry name" value="CTSZ"/>
</dbReference>
<name>A0A8C6X2D0_NAJNA</name>
<dbReference type="GO" id="GO:0006508">
    <property type="term" value="P:proteolysis"/>
    <property type="evidence" value="ECO:0007669"/>
    <property type="project" value="UniProtKB-KW"/>
</dbReference>
<dbReference type="GO" id="GO:0016807">
    <property type="term" value="F:cysteine-type carboxypeptidase activity"/>
    <property type="evidence" value="ECO:0007669"/>
    <property type="project" value="UniProtKB-EC"/>
</dbReference>
<evidence type="ECO:0000256" key="1">
    <source>
        <dbReference type="ARBA" id="ARBA00001594"/>
    </source>
</evidence>
<dbReference type="PANTHER" id="PTHR12411">
    <property type="entry name" value="CYSTEINE PROTEASE FAMILY C1-RELATED"/>
    <property type="match status" value="1"/>
</dbReference>
<feature type="domain" description="Peptidase C1A papain C-terminal" evidence="14">
    <location>
        <begin position="68"/>
        <end position="296"/>
    </location>
</feature>
<keyword evidence="10" id="KW-0325">Glycoprotein</keyword>
<evidence type="ECO:0000259" key="14">
    <source>
        <dbReference type="SMART" id="SM00645"/>
    </source>
</evidence>
<dbReference type="InterPro" id="IPR038765">
    <property type="entry name" value="Papain-like_cys_pep_sf"/>
</dbReference>
<comment type="function">
    <text evidence="11">Exhibits carboxy-monopeptidase as well as carboxy-dipeptidase activity. Capable of producing kinin potentiating peptides.</text>
</comment>
<keyword evidence="4" id="KW-0645">Protease</keyword>
<reference evidence="15" key="2">
    <citation type="submission" date="2025-09" db="UniProtKB">
        <authorList>
            <consortium name="Ensembl"/>
        </authorList>
    </citation>
    <scope>IDENTIFICATION</scope>
</reference>
<feature type="chain" id="PRO_5034393123" description="Cathepsin Z" evidence="13">
    <location>
        <begin position="32"/>
        <end position="548"/>
    </location>
</feature>
<keyword evidence="8" id="KW-0865">Zymogen</keyword>
<evidence type="ECO:0000256" key="6">
    <source>
        <dbReference type="ARBA" id="ARBA00022801"/>
    </source>
</evidence>
<keyword evidence="5 13" id="KW-0732">Signal</keyword>
<evidence type="ECO:0000313" key="16">
    <source>
        <dbReference type="Proteomes" id="UP000694559"/>
    </source>
</evidence>
<evidence type="ECO:0000256" key="3">
    <source>
        <dbReference type="ARBA" id="ARBA00012516"/>
    </source>
</evidence>
<dbReference type="InterPro" id="IPR025661">
    <property type="entry name" value="Pept_asp_AS"/>
</dbReference>
<evidence type="ECO:0000256" key="11">
    <source>
        <dbReference type="ARBA" id="ARBA00056802"/>
    </source>
</evidence>
<dbReference type="Pfam" id="PF00112">
    <property type="entry name" value="Peptidase_C1"/>
    <property type="match status" value="2"/>
</dbReference>
<dbReference type="EC" id="3.4.18.1" evidence="3"/>
<dbReference type="Proteomes" id="UP000694559">
    <property type="component" value="Unplaced"/>
</dbReference>
<comment type="similarity">
    <text evidence="2">Belongs to the peptidase C1 family.</text>
</comment>
<dbReference type="Ensembl" id="ENSNNAT00000003958.1">
    <property type="protein sequence ID" value="ENSNNAP00000003780.1"/>
    <property type="gene ID" value="ENSNNAG00000002581.1"/>
</dbReference>
<evidence type="ECO:0000256" key="9">
    <source>
        <dbReference type="ARBA" id="ARBA00023157"/>
    </source>
</evidence>
<dbReference type="FunFam" id="3.90.70.10:FF:000060">
    <property type="entry name" value="Cathepsin Z"/>
    <property type="match status" value="2"/>
</dbReference>
<organism evidence="15 16">
    <name type="scientific">Naja naja</name>
    <name type="common">Indian cobra</name>
    <dbReference type="NCBI Taxonomy" id="35670"/>
    <lineage>
        <taxon>Eukaryota</taxon>
        <taxon>Metazoa</taxon>
        <taxon>Chordata</taxon>
        <taxon>Craniata</taxon>
        <taxon>Vertebrata</taxon>
        <taxon>Euteleostomi</taxon>
        <taxon>Lepidosauria</taxon>
        <taxon>Squamata</taxon>
        <taxon>Bifurcata</taxon>
        <taxon>Unidentata</taxon>
        <taxon>Episquamata</taxon>
        <taxon>Toxicofera</taxon>
        <taxon>Serpentes</taxon>
        <taxon>Colubroidea</taxon>
        <taxon>Elapidae</taxon>
        <taxon>Elapinae</taxon>
        <taxon>Naja</taxon>
    </lineage>
</organism>
<dbReference type="PROSITE" id="PS00640">
    <property type="entry name" value="THIOL_PROTEASE_ASN"/>
    <property type="match status" value="2"/>
</dbReference>
<evidence type="ECO:0000256" key="13">
    <source>
        <dbReference type="SAM" id="SignalP"/>
    </source>
</evidence>
<sequence>MPAPRLPPVLALRRLLLLLLGACASLPTTAAAALHFQEGQSCHKPLPRKLAGVRTYPRPHEYLDISNLPKSWDWRNRDGVNYASATRNQHIPQYCGSCWAHGSTSALADRINIKKKGTWPSAYLSVQNVIDCAQAGTCHGGDHIGVWAYAHQHGIPDETCNNYQAKDQKCKKFNQCGTCTTFGECHVIKNYTLWKVGDYGTLSGREKMMAEIYANGPISCGIMATSKLDAYTGGLYEEFSVLPIINHIVSVAGWGIENGTEYWIVRNSWGDPWGERGWLRIVTSAYKDGKGRTYPRPHEYLDISKLPKSWDWRNRDGVNYASTTRNQHIPQYCGSCWAHGSTSAFADRINIKKKGAWPSAYLSVQNVIDCADAGSCEGGDDFGVWKYANEHGIPDETCNNYQAKDQDCKKFNQCGTCTTFGECHVIKNYTLWKVGDYGSVSGREKMMAEIYANGPISCGIMATPGLENYTGGIYTEYHSSSFINHIISVAGWGVEDGTEYWIVRNSWGEPWGEKGWLRIVTSTYKGGKGVDYNLAIEEQCTYGDPIVP</sequence>
<dbReference type="InterPro" id="IPR000668">
    <property type="entry name" value="Peptidase_C1A_C"/>
</dbReference>
<accession>A0A8C6X2D0</accession>
<dbReference type="InterPro" id="IPR013128">
    <property type="entry name" value="Peptidase_C1A"/>
</dbReference>
<keyword evidence="6" id="KW-0378">Hydrolase</keyword>
<dbReference type="SUPFAM" id="SSF54001">
    <property type="entry name" value="Cysteine proteinases"/>
    <property type="match status" value="2"/>
</dbReference>
<evidence type="ECO:0000256" key="8">
    <source>
        <dbReference type="ARBA" id="ARBA00023145"/>
    </source>
</evidence>
<comment type="catalytic activity">
    <reaction evidence="1">
        <text>Release of C-terminal amino acid residues with broad specificity, but lacks action on C-terminal proline. Shows weak endopeptidase activity.</text>
        <dbReference type="EC" id="3.4.18.1"/>
    </reaction>
</comment>
<evidence type="ECO:0000256" key="12">
    <source>
        <dbReference type="ARBA" id="ARBA00072061"/>
    </source>
</evidence>
<dbReference type="Gene3D" id="3.90.70.10">
    <property type="entry name" value="Cysteine proteinases"/>
    <property type="match status" value="2"/>
</dbReference>
<evidence type="ECO:0000256" key="5">
    <source>
        <dbReference type="ARBA" id="ARBA00022729"/>
    </source>
</evidence>
<dbReference type="AlphaFoldDB" id="A0A8C6X2D0"/>
<dbReference type="CDD" id="cd02698">
    <property type="entry name" value="Peptidase_C1A_CathepsinX"/>
    <property type="match status" value="2"/>
</dbReference>
<evidence type="ECO:0000256" key="7">
    <source>
        <dbReference type="ARBA" id="ARBA00022807"/>
    </source>
</evidence>
<keyword evidence="9" id="KW-1015">Disulfide bond</keyword>
<feature type="domain" description="Peptidase C1A papain C-terminal" evidence="14">
    <location>
        <begin position="306"/>
        <end position="544"/>
    </location>
</feature>
<dbReference type="SMART" id="SM00645">
    <property type="entry name" value="Pept_C1"/>
    <property type="match status" value="2"/>
</dbReference>
<evidence type="ECO:0000256" key="2">
    <source>
        <dbReference type="ARBA" id="ARBA00008455"/>
    </source>
</evidence>
<dbReference type="OrthoDB" id="190265at2759"/>
<proteinExistence type="inferred from homology"/>
<gene>
    <name evidence="15" type="primary">CTSZ</name>
</gene>
<keyword evidence="7" id="KW-0788">Thiol protease</keyword>
<evidence type="ECO:0000256" key="10">
    <source>
        <dbReference type="ARBA" id="ARBA00023180"/>
    </source>
</evidence>
<evidence type="ECO:0000256" key="4">
    <source>
        <dbReference type="ARBA" id="ARBA00022670"/>
    </source>
</evidence>
<protein>
    <recommendedName>
        <fullName evidence="12">Cathepsin Z</fullName>
        <ecNumber evidence="3">3.4.18.1</ecNumber>
    </recommendedName>
</protein>